<sequence>MRCINKTVDQQIALFGQSGSGKTALLCSFYGTARESSQEDVKLFEISAEDDRHTELMRLYLGMRDDSLFPPANRFESKNTVFSLKQKGVPIKEARKADQVRVTWNNYPGEWFEGGATTESEKQDKINTFRNLLGSDVALFLVDGQRLHDYADDEERYLTYLFDSFTESLSQIKEAILEDGTPLQQFPRIWVIALSKADLWPDLTVTEFENLLIKKAGNEINELRSKLLEFIDNDEAFSFGKDFLLLSSAKFIPGHIDLSQRKGVDVLLHLACVLPIQQQLWWQELRVLPINLANRLVGNELIKNGMKVIFKMVNNKFVDNKKGLAMLDFAKLVMEMVDQPVEKLQNLRGVAIEKREFLKALTADFTSRLKQAQTDKILVWDFA</sequence>
<keyword evidence="1" id="KW-0547">Nucleotide-binding</keyword>
<gene>
    <name evidence="1" type="ORF">YH66_05735</name>
</gene>
<accession>A0A0F6Z5E9</accession>
<keyword evidence="1" id="KW-0067">ATP-binding</keyword>
<dbReference type="HOGENOM" id="CLU_061966_0_0_11"/>
<dbReference type="Proteomes" id="UP000034037">
    <property type="component" value="Chromosome"/>
</dbReference>
<dbReference type="InterPro" id="IPR027417">
    <property type="entry name" value="P-loop_NTPase"/>
</dbReference>
<proteinExistence type="predicted"/>
<organism evidence="1 2">
    <name type="scientific">[Brevibacterium] flavum</name>
    <dbReference type="NCBI Taxonomy" id="92706"/>
    <lineage>
        <taxon>Bacteria</taxon>
        <taxon>Bacillati</taxon>
        <taxon>Actinomycetota</taxon>
        <taxon>Actinomycetes</taxon>
        <taxon>Mycobacteriales</taxon>
        <taxon>Corynebacteriaceae</taxon>
        <taxon>Corynebacterium</taxon>
    </lineage>
</organism>
<name>A0A0F6Z5E9_9CORY</name>
<dbReference type="SUPFAM" id="SSF52540">
    <property type="entry name" value="P-loop containing nucleoside triphosphate hydrolases"/>
    <property type="match status" value="1"/>
</dbReference>
<dbReference type="PATRIC" id="fig|92706.3.peg.1189"/>
<keyword evidence="2" id="KW-1185">Reference proteome</keyword>
<dbReference type="GO" id="GO:0005524">
    <property type="term" value="F:ATP binding"/>
    <property type="evidence" value="ECO:0007669"/>
    <property type="project" value="UniProtKB-KW"/>
</dbReference>
<dbReference type="EMBL" id="CP011309">
    <property type="protein sequence ID" value="AKF27087.1"/>
    <property type="molecule type" value="Genomic_DNA"/>
</dbReference>
<reference evidence="1 2" key="1">
    <citation type="submission" date="2015-04" db="EMBL/GenBank/DDBJ databases">
        <title>Complete Genome Sequence of Brevibacterium flavum ATCC 15168.</title>
        <authorList>
            <person name="Ahn J."/>
            <person name="Park G."/>
            <person name="Jeon W."/>
            <person name="Jang Y."/>
            <person name="Jang M."/>
            <person name="Lee H."/>
            <person name="Lee H."/>
        </authorList>
    </citation>
    <scope>NUCLEOTIDE SEQUENCE [LARGE SCALE GENOMIC DNA]</scope>
    <source>
        <strain evidence="1 2">ATCC 15168</strain>
    </source>
</reference>
<evidence type="ECO:0000313" key="2">
    <source>
        <dbReference type="Proteomes" id="UP000034037"/>
    </source>
</evidence>
<protein>
    <submittedName>
        <fullName evidence="1">ATP-binding protein</fullName>
    </submittedName>
</protein>
<dbReference type="AlphaFoldDB" id="A0A0F6Z5E9"/>
<evidence type="ECO:0000313" key="1">
    <source>
        <dbReference type="EMBL" id="AKF27087.1"/>
    </source>
</evidence>